<dbReference type="GO" id="GO:0004386">
    <property type="term" value="F:helicase activity"/>
    <property type="evidence" value="ECO:0007669"/>
    <property type="project" value="UniProtKB-KW"/>
</dbReference>
<dbReference type="GO" id="GO:0006281">
    <property type="term" value="P:DNA repair"/>
    <property type="evidence" value="ECO:0007669"/>
    <property type="project" value="TreeGrafter"/>
</dbReference>
<gene>
    <name evidence="6" type="ordered locus">Acid_6398</name>
</gene>
<evidence type="ECO:0000256" key="2">
    <source>
        <dbReference type="ARBA" id="ARBA00022801"/>
    </source>
</evidence>
<keyword evidence="3" id="KW-0347">Helicase</keyword>
<evidence type="ECO:0000256" key="3">
    <source>
        <dbReference type="ARBA" id="ARBA00022806"/>
    </source>
</evidence>
<evidence type="ECO:0000313" key="6">
    <source>
        <dbReference type="EMBL" id="ABJ87324.1"/>
    </source>
</evidence>
<evidence type="ECO:0000256" key="4">
    <source>
        <dbReference type="ARBA" id="ARBA00022840"/>
    </source>
</evidence>
<dbReference type="GO" id="GO:0016787">
    <property type="term" value="F:hydrolase activity"/>
    <property type="evidence" value="ECO:0007669"/>
    <property type="project" value="UniProtKB-KW"/>
</dbReference>
<dbReference type="GO" id="GO:0008270">
    <property type="term" value="F:zinc ion binding"/>
    <property type="evidence" value="ECO:0007669"/>
    <property type="project" value="InterPro"/>
</dbReference>
<dbReference type="STRING" id="234267.Acid_6398"/>
<dbReference type="HOGENOM" id="CLU_1609965_0_0_0"/>
<dbReference type="Pfam" id="PF01844">
    <property type="entry name" value="HNH"/>
    <property type="match status" value="1"/>
</dbReference>
<dbReference type="InterPro" id="IPR003615">
    <property type="entry name" value="HNH_nuc"/>
</dbReference>
<dbReference type="InParanoid" id="Q01SP6"/>
<dbReference type="Gene3D" id="1.10.30.50">
    <property type="match status" value="1"/>
</dbReference>
<organism evidence="6">
    <name type="scientific">Solibacter usitatus (strain Ellin6076)</name>
    <dbReference type="NCBI Taxonomy" id="234267"/>
    <lineage>
        <taxon>Bacteria</taxon>
        <taxon>Pseudomonadati</taxon>
        <taxon>Acidobacteriota</taxon>
        <taxon>Terriglobia</taxon>
        <taxon>Bryobacterales</taxon>
        <taxon>Solibacteraceae</taxon>
        <taxon>Candidatus Solibacter</taxon>
    </lineage>
</organism>
<dbReference type="AlphaFoldDB" id="Q01SP6"/>
<feature type="domain" description="HNH" evidence="5">
    <location>
        <begin position="98"/>
        <end position="132"/>
    </location>
</feature>
<dbReference type="CDD" id="cd00085">
    <property type="entry name" value="HNHc"/>
    <property type="match status" value="1"/>
</dbReference>
<name>Q01SP6_SOLUE</name>
<dbReference type="GO" id="GO:0003676">
    <property type="term" value="F:nucleic acid binding"/>
    <property type="evidence" value="ECO:0007669"/>
    <property type="project" value="InterPro"/>
</dbReference>
<protein>
    <submittedName>
        <fullName evidence="6">HNH endonuclease</fullName>
    </submittedName>
</protein>
<evidence type="ECO:0000259" key="5">
    <source>
        <dbReference type="Pfam" id="PF01844"/>
    </source>
</evidence>
<keyword evidence="4" id="KW-0067">ATP-binding</keyword>
<dbReference type="InterPro" id="IPR002711">
    <property type="entry name" value="HNH"/>
</dbReference>
<proteinExistence type="predicted"/>
<dbReference type="PANTHER" id="PTHR45766:SF3">
    <property type="entry name" value="DNA ANNEALING HELICASE AND ENDONUCLEASE ZRANB3"/>
    <property type="match status" value="1"/>
</dbReference>
<keyword evidence="6" id="KW-0540">Nuclease</keyword>
<dbReference type="PANTHER" id="PTHR45766">
    <property type="entry name" value="DNA ANNEALING HELICASE AND ENDONUCLEASE ZRANB3 FAMILY MEMBER"/>
    <property type="match status" value="1"/>
</dbReference>
<keyword evidence="2" id="KW-0378">Hydrolase</keyword>
<dbReference type="KEGG" id="sus:Acid_6398"/>
<dbReference type="GO" id="GO:0031297">
    <property type="term" value="P:replication fork processing"/>
    <property type="evidence" value="ECO:0007669"/>
    <property type="project" value="TreeGrafter"/>
</dbReference>
<sequence length="134" mass="15400">MSTSRTKPGGWVKRKRGPCRWCGGEVPAKRYTFCSEACVHEWKLRSNPGYLREQVFARDKGVCALCGVDTELLRKDKRKLDYKARKQFEKDWGLRRHLWDADHILPVAAGGGECGLANMRTLCLMCHRARHRAP</sequence>
<dbReference type="GO" id="GO:0004520">
    <property type="term" value="F:DNA endonuclease activity"/>
    <property type="evidence" value="ECO:0007669"/>
    <property type="project" value="TreeGrafter"/>
</dbReference>
<evidence type="ECO:0000256" key="1">
    <source>
        <dbReference type="ARBA" id="ARBA00022741"/>
    </source>
</evidence>
<reference evidence="6" key="1">
    <citation type="submission" date="2006-10" db="EMBL/GenBank/DDBJ databases">
        <title>Complete sequence of Solibacter usitatus Ellin6076.</title>
        <authorList>
            <consortium name="US DOE Joint Genome Institute"/>
            <person name="Copeland A."/>
            <person name="Lucas S."/>
            <person name="Lapidus A."/>
            <person name="Barry K."/>
            <person name="Detter J.C."/>
            <person name="Glavina del Rio T."/>
            <person name="Hammon N."/>
            <person name="Israni S."/>
            <person name="Dalin E."/>
            <person name="Tice H."/>
            <person name="Pitluck S."/>
            <person name="Thompson L.S."/>
            <person name="Brettin T."/>
            <person name="Bruce D."/>
            <person name="Han C."/>
            <person name="Tapia R."/>
            <person name="Gilna P."/>
            <person name="Schmutz J."/>
            <person name="Larimer F."/>
            <person name="Land M."/>
            <person name="Hauser L."/>
            <person name="Kyrpides N."/>
            <person name="Mikhailova N."/>
            <person name="Janssen P.H."/>
            <person name="Kuske C.R."/>
            <person name="Richardson P."/>
        </authorList>
    </citation>
    <scope>NUCLEOTIDE SEQUENCE</scope>
    <source>
        <strain evidence="6">Ellin6076</strain>
    </source>
</reference>
<dbReference type="GO" id="GO:0005524">
    <property type="term" value="F:ATP binding"/>
    <property type="evidence" value="ECO:0007669"/>
    <property type="project" value="UniProtKB-KW"/>
</dbReference>
<dbReference type="eggNOG" id="COG1403">
    <property type="taxonomic scope" value="Bacteria"/>
</dbReference>
<dbReference type="EMBL" id="CP000473">
    <property type="protein sequence ID" value="ABJ87324.1"/>
    <property type="molecule type" value="Genomic_DNA"/>
</dbReference>
<keyword evidence="6" id="KW-0255">Endonuclease</keyword>
<dbReference type="OrthoDB" id="118068at2"/>
<accession>Q01SP6</accession>
<keyword evidence="1" id="KW-0547">Nucleotide-binding</keyword>